<dbReference type="STRING" id="467210.HMPREF1866_01817"/>
<dbReference type="EMBL" id="LSDA01000099">
    <property type="protein sequence ID" value="KXB56907.1"/>
    <property type="molecule type" value="Genomic_DNA"/>
</dbReference>
<feature type="domain" description="Knr4/Smi1-like" evidence="1">
    <location>
        <begin position="42"/>
        <end position="199"/>
    </location>
</feature>
<dbReference type="AlphaFoldDB" id="A0A133ZN83"/>
<dbReference type="InterPro" id="IPR037883">
    <property type="entry name" value="Knr4/Smi1-like_sf"/>
</dbReference>
<keyword evidence="3" id="KW-1185">Reference proteome</keyword>
<gene>
    <name evidence="2" type="ORF">HMPREF1866_01817</name>
</gene>
<dbReference type="SUPFAM" id="SSF160631">
    <property type="entry name" value="SMI1/KNR4-like"/>
    <property type="match status" value="1"/>
</dbReference>
<evidence type="ECO:0000313" key="2">
    <source>
        <dbReference type="EMBL" id="KXB56907.1"/>
    </source>
</evidence>
<organism evidence="2 3">
    <name type="scientific">Lachnoanaerobaculum saburreum</name>
    <dbReference type="NCBI Taxonomy" id="467210"/>
    <lineage>
        <taxon>Bacteria</taxon>
        <taxon>Bacillati</taxon>
        <taxon>Bacillota</taxon>
        <taxon>Clostridia</taxon>
        <taxon>Lachnospirales</taxon>
        <taxon>Lachnospiraceae</taxon>
        <taxon>Lachnoanaerobaculum</taxon>
    </lineage>
</organism>
<sequence>MEKAIKEKLKDIEKYICENFDGLDMDDPVEEGYFDEYEKIRGANEDEFHNFEKEFNIKLPGDFKELYSYKNGSGYFELIQSDVDGRDMSFTLMSLEEMKRIKGFFQNVDDLLSNYFDVKELESKKDSRIKPYIFNKLWFPFASYCECCYLMLDFNPDKDGKSGQVICYIHDPDEVVYATESVKKLIDDELNLLKDMFDKQD</sequence>
<dbReference type="PATRIC" id="fig|467210.3.peg.1803"/>
<reference evidence="3" key="1">
    <citation type="submission" date="2016-01" db="EMBL/GenBank/DDBJ databases">
        <authorList>
            <person name="Mitreva M."/>
            <person name="Pepin K.H."/>
            <person name="Mihindukulasuriya K.A."/>
            <person name="Fulton R."/>
            <person name="Fronick C."/>
            <person name="O'Laughlin M."/>
            <person name="Miner T."/>
            <person name="Herter B."/>
            <person name="Rosa B.A."/>
            <person name="Cordes M."/>
            <person name="Tomlinson C."/>
            <person name="Wollam A."/>
            <person name="Palsikar V.B."/>
            <person name="Mardis E.R."/>
            <person name="Wilson R.K."/>
        </authorList>
    </citation>
    <scope>NUCLEOTIDE SEQUENCE [LARGE SCALE GENOMIC DNA]</scope>
    <source>
        <strain evidence="3">DNF00896</strain>
    </source>
</reference>
<evidence type="ECO:0000259" key="1">
    <source>
        <dbReference type="SMART" id="SM00860"/>
    </source>
</evidence>
<dbReference type="Proteomes" id="UP000070394">
    <property type="component" value="Unassembled WGS sequence"/>
</dbReference>
<dbReference type="OrthoDB" id="6933666at2"/>
<dbReference type="SMART" id="SM00860">
    <property type="entry name" value="SMI1_KNR4"/>
    <property type="match status" value="1"/>
</dbReference>
<accession>A0A133ZN83</accession>
<comment type="caution">
    <text evidence="2">The sequence shown here is derived from an EMBL/GenBank/DDBJ whole genome shotgun (WGS) entry which is preliminary data.</text>
</comment>
<dbReference type="RefSeq" id="WP_060931513.1">
    <property type="nucleotide sequence ID" value="NZ_KQ959833.1"/>
</dbReference>
<proteinExistence type="predicted"/>
<dbReference type="InterPro" id="IPR018958">
    <property type="entry name" value="Knr4/Smi1-like_dom"/>
</dbReference>
<name>A0A133ZN83_9FIRM</name>
<protein>
    <submittedName>
        <fullName evidence="2">SMI1 / KNR4 family protein</fullName>
    </submittedName>
</protein>
<dbReference type="Pfam" id="PF09346">
    <property type="entry name" value="SMI1_KNR4"/>
    <property type="match status" value="1"/>
</dbReference>
<evidence type="ECO:0000313" key="3">
    <source>
        <dbReference type="Proteomes" id="UP000070394"/>
    </source>
</evidence>
<dbReference type="Gene3D" id="3.40.1580.10">
    <property type="entry name" value="SMI1/KNR4-like"/>
    <property type="match status" value="1"/>
</dbReference>